<dbReference type="GO" id="GO:0005737">
    <property type="term" value="C:cytoplasm"/>
    <property type="evidence" value="ECO:0007669"/>
    <property type="project" value="TreeGrafter"/>
</dbReference>
<dbReference type="SUPFAM" id="SSF52540">
    <property type="entry name" value="P-loop containing nucleoside triphosphate hydrolases"/>
    <property type="match status" value="1"/>
</dbReference>
<sequence length="897" mass="96098">MAGEPGIGKTRLAEEATRMAAALGMARTWGRAVDDEGSPPFWPFRTALRSLSGDPWPSPAERPEPGAATPEVRAQERFRVFEVVTSYLRSAAGDSGLLVVLDDLQWADASSLRLLVHLVRTIGDARLAVIGTYRDTEVGLRHALQQALGDLAREPTVSRLRLVGLTEAQVAEQLTAVTGAPVTAELTTAISRRSQGNPFYVRELAGALGEADRRADPAHALPAGVRDAVRTRLAKLGDATQVVVSAAAVLGTAVDVAALAHVVGTEPAEVLAALDEATVAGVMHPDRCEFLHDLVRDAARSEVPRATRLSVHLRMAEYLQRRPGAEARPAELAHHWLESVPLGDPGQASRWAERAARVASEQFAWDEAADLYRRAAAVVDEPGRLCDLLIAQATEHLHAHQMGSAKETVLAASRLARSLGDGTRLARATLVLEGVNDLTWSADERSLCEEALTLLPDEDSTVRVRLLAQLSVDHLVGQDPATSGELSGTALAMAERLADPVALHSALHARQIIRSGPDGVHERLELGDRFIAHGISRRDDAAEMWGRLWRFDALVQLGDLGGAEAGLGGISAVVHRMRLPLAFWHLARCRGAIAIVRGRFTDARSYGEQTLALARRGDHLGGLLPAQGYLAMLGMLTGFHGEEDSHPLDGWDHLQSLHGLIAMVHWYAGREEQARRTYATAKAIDELPGFLLMPAAAGLIELADAFGDRPMLDSAYRSLAPYADLFCCGGAGVIATTGSAHAPLGVAAAALGRLDEGVRHLRRAIEADDDAGAPPFAALARYDLARTLARRRRPGDRDEAAALTAQAVATARELGMAPLLDRAGKLAQALRGEAPGPLTRREREIAALVAQGLTNRQIGAAVHISERTAENHVQHILTKLGFTTRAQIATWVARCEG</sequence>
<dbReference type="InterPro" id="IPR036388">
    <property type="entry name" value="WH-like_DNA-bd_sf"/>
</dbReference>
<dbReference type="AlphaFoldDB" id="A0A5C4LX55"/>
<feature type="domain" description="HTH luxR-type" evidence="3">
    <location>
        <begin position="831"/>
        <end position="896"/>
    </location>
</feature>
<name>A0A5C4LX55_9PSEU</name>
<dbReference type="Pfam" id="PF00196">
    <property type="entry name" value="GerE"/>
    <property type="match status" value="1"/>
</dbReference>
<dbReference type="SUPFAM" id="SSF46894">
    <property type="entry name" value="C-terminal effector domain of the bipartite response regulators"/>
    <property type="match status" value="1"/>
</dbReference>
<keyword evidence="2" id="KW-0067">ATP-binding</keyword>
<dbReference type="PRINTS" id="PR00038">
    <property type="entry name" value="HTHLUXR"/>
</dbReference>
<dbReference type="EMBL" id="VDFW01000016">
    <property type="protein sequence ID" value="TNC24136.1"/>
    <property type="molecule type" value="Genomic_DNA"/>
</dbReference>
<dbReference type="CDD" id="cd06170">
    <property type="entry name" value="LuxR_C_like"/>
    <property type="match status" value="1"/>
</dbReference>
<gene>
    <name evidence="4" type="ORF">FG385_18935</name>
</gene>
<organism evidence="4 5">
    <name type="scientific">Amycolatopsis alkalitolerans</name>
    <dbReference type="NCBI Taxonomy" id="2547244"/>
    <lineage>
        <taxon>Bacteria</taxon>
        <taxon>Bacillati</taxon>
        <taxon>Actinomycetota</taxon>
        <taxon>Actinomycetes</taxon>
        <taxon>Pseudonocardiales</taxon>
        <taxon>Pseudonocardiaceae</taxon>
        <taxon>Amycolatopsis</taxon>
    </lineage>
</organism>
<evidence type="ECO:0000259" key="3">
    <source>
        <dbReference type="PROSITE" id="PS50043"/>
    </source>
</evidence>
<dbReference type="InterPro" id="IPR027417">
    <property type="entry name" value="P-loop_NTPase"/>
</dbReference>
<dbReference type="PANTHER" id="PTHR16305">
    <property type="entry name" value="TESTICULAR SOLUBLE ADENYLYL CYCLASE"/>
    <property type="match status" value="1"/>
</dbReference>
<dbReference type="PANTHER" id="PTHR16305:SF35">
    <property type="entry name" value="TRANSCRIPTIONAL ACTIVATOR DOMAIN"/>
    <property type="match status" value="1"/>
</dbReference>
<dbReference type="Gene3D" id="1.25.40.10">
    <property type="entry name" value="Tetratricopeptide repeat domain"/>
    <property type="match status" value="1"/>
</dbReference>
<keyword evidence="1" id="KW-0547">Nucleotide-binding</keyword>
<evidence type="ECO:0000313" key="5">
    <source>
        <dbReference type="Proteomes" id="UP000305546"/>
    </source>
</evidence>
<dbReference type="SUPFAM" id="SSF48452">
    <property type="entry name" value="TPR-like"/>
    <property type="match status" value="1"/>
</dbReference>
<dbReference type="Pfam" id="PF13191">
    <property type="entry name" value="AAA_16"/>
    <property type="match status" value="1"/>
</dbReference>
<dbReference type="PROSITE" id="PS50043">
    <property type="entry name" value="HTH_LUXR_2"/>
    <property type="match status" value="1"/>
</dbReference>
<reference evidence="4 5" key="1">
    <citation type="submission" date="2019-06" db="EMBL/GenBank/DDBJ databases">
        <title>Amycolatopsis alkalitolerans sp. nov., isolated from Gastrodia elata Blume.</title>
        <authorList>
            <person name="Narsing Rao M.P."/>
            <person name="Li W.J."/>
        </authorList>
    </citation>
    <scope>NUCLEOTIDE SEQUENCE [LARGE SCALE GENOMIC DNA]</scope>
    <source>
        <strain evidence="4 5">SYSUP0005</strain>
    </source>
</reference>
<dbReference type="InterPro" id="IPR011990">
    <property type="entry name" value="TPR-like_helical_dom_sf"/>
</dbReference>
<comment type="caution">
    <text evidence="4">The sequence shown here is derived from an EMBL/GenBank/DDBJ whole genome shotgun (WGS) entry which is preliminary data.</text>
</comment>
<dbReference type="InterPro" id="IPR041664">
    <property type="entry name" value="AAA_16"/>
</dbReference>
<protein>
    <recommendedName>
        <fullName evidence="3">HTH luxR-type domain-containing protein</fullName>
    </recommendedName>
</protein>
<evidence type="ECO:0000313" key="4">
    <source>
        <dbReference type="EMBL" id="TNC24136.1"/>
    </source>
</evidence>
<dbReference type="GO" id="GO:0006355">
    <property type="term" value="P:regulation of DNA-templated transcription"/>
    <property type="evidence" value="ECO:0007669"/>
    <property type="project" value="InterPro"/>
</dbReference>
<dbReference type="GO" id="GO:0005524">
    <property type="term" value="F:ATP binding"/>
    <property type="evidence" value="ECO:0007669"/>
    <property type="project" value="UniProtKB-KW"/>
</dbReference>
<dbReference type="Gene3D" id="1.10.10.10">
    <property type="entry name" value="Winged helix-like DNA-binding domain superfamily/Winged helix DNA-binding domain"/>
    <property type="match status" value="1"/>
</dbReference>
<accession>A0A5C4LX55</accession>
<dbReference type="GO" id="GO:0003677">
    <property type="term" value="F:DNA binding"/>
    <property type="evidence" value="ECO:0007669"/>
    <property type="project" value="InterPro"/>
</dbReference>
<dbReference type="OrthoDB" id="3543649at2"/>
<keyword evidence="5" id="KW-1185">Reference proteome</keyword>
<proteinExistence type="predicted"/>
<dbReference type="InterPro" id="IPR000792">
    <property type="entry name" value="Tscrpt_reg_LuxR_C"/>
</dbReference>
<evidence type="ECO:0000256" key="2">
    <source>
        <dbReference type="ARBA" id="ARBA00022840"/>
    </source>
</evidence>
<dbReference type="Proteomes" id="UP000305546">
    <property type="component" value="Unassembled WGS sequence"/>
</dbReference>
<dbReference type="InterPro" id="IPR016032">
    <property type="entry name" value="Sig_transdc_resp-reg_C-effctor"/>
</dbReference>
<dbReference type="SMART" id="SM00421">
    <property type="entry name" value="HTH_LUXR"/>
    <property type="match status" value="1"/>
</dbReference>
<evidence type="ECO:0000256" key="1">
    <source>
        <dbReference type="ARBA" id="ARBA00022741"/>
    </source>
</evidence>
<dbReference type="GO" id="GO:0004016">
    <property type="term" value="F:adenylate cyclase activity"/>
    <property type="evidence" value="ECO:0007669"/>
    <property type="project" value="TreeGrafter"/>
</dbReference>